<dbReference type="Gramene" id="Mp4g20390.1">
    <property type="protein sequence ID" value="Mp4g20390.1.cds1"/>
    <property type="gene ID" value="Mp4g20390"/>
</dbReference>
<gene>
    <name evidence="1" type="ORF">MARPO_0116s0040</name>
</gene>
<dbReference type="EMBL" id="KZ772788">
    <property type="protein sequence ID" value="PTQ31054.1"/>
    <property type="molecule type" value="Genomic_DNA"/>
</dbReference>
<keyword evidence="2" id="KW-1185">Reference proteome</keyword>
<accession>A0A2R6WB26</accession>
<organism evidence="1 2">
    <name type="scientific">Marchantia polymorpha</name>
    <name type="common">Common liverwort</name>
    <name type="synonym">Marchantia aquatica</name>
    <dbReference type="NCBI Taxonomy" id="3197"/>
    <lineage>
        <taxon>Eukaryota</taxon>
        <taxon>Viridiplantae</taxon>
        <taxon>Streptophyta</taxon>
        <taxon>Embryophyta</taxon>
        <taxon>Marchantiophyta</taxon>
        <taxon>Marchantiopsida</taxon>
        <taxon>Marchantiidae</taxon>
        <taxon>Marchantiales</taxon>
        <taxon>Marchantiaceae</taxon>
        <taxon>Marchantia</taxon>
    </lineage>
</organism>
<protein>
    <submittedName>
        <fullName evidence="1">Uncharacterized protein</fullName>
    </submittedName>
</protein>
<sequence length="69" mass="7620">MGLCAGIPPTCPSILTDGVCSFLQGWKDFSEPTCMVADFQPPPSLLPRCDVYIWTWNVSCVVFLLLHCV</sequence>
<evidence type="ECO:0000313" key="2">
    <source>
        <dbReference type="Proteomes" id="UP000244005"/>
    </source>
</evidence>
<dbReference type="Proteomes" id="UP000244005">
    <property type="component" value="Unassembled WGS sequence"/>
</dbReference>
<reference evidence="2" key="1">
    <citation type="journal article" date="2017" name="Cell">
        <title>Insights into land plant evolution garnered from the Marchantia polymorpha genome.</title>
        <authorList>
            <person name="Bowman J.L."/>
            <person name="Kohchi T."/>
            <person name="Yamato K.T."/>
            <person name="Jenkins J."/>
            <person name="Shu S."/>
            <person name="Ishizaki K."/>
            <person name="Yamaoka S."/>
            <person name="Nishihama R."/>
            <person name="Nakamura Y."/>
            <person name="Berger F."/>
            <person name="Adam C."/>
            <person name="Aki S.S."/>
            <person name="Althoff F."/>
            <person name="Araki T."/>
            <person name="Arteaga-Vazquez M.A."/>
            <person name="Balasubrmanian S."/>
            <person name="Barry K."/>
            <person name="Bauer D."/>
            <person name="Boehm C.R."/>
            <person name="Briginshaw L."/>
            <person name="Caballero-Perez J."/>
            <person name="Catarino B."/>
            <person name="Chen F."/>
            <person name="Chiyoda S."/>
            <person name="Chovatia M."/>
            <person name="Davies K.M."/>
            <person name="Delmans M."/>
            <person name="Demura T."/>
            <person name="Dierschke T."/>
            <person name="Dolan L."/>
            <person name="Dorantes-Acosta A.E."/>
            <person name="Eklund D.M."/>
            <person name="Florent S.N."/>
            <person name="Flores-Sandoval E."/>
            <person name="Fujiyama A."/>
            <person name="Fukuzawa H."/>
            <person name="Galik B."/>
            <person name="Grimanelli D."/>
            <person name="Grimwood J."/>
            <person name="Grossniklaus U."/>
            <person name="Hamada T."/>
            <person name="Haseloff J."/>
            <person name="Hetherington A.J."/>
            <person name="Higo A."/>
            <person name="Hirakawa Y."/>
            <person name="Hundley H.N."/>
            <person name="Ikeda Y."/>
            <person name="Inoue K."/>
            <person name="Inoue S.I."/>
            <person name="Ishida S."/>
            <person name="Jia Q."/>
            <person name="Kakita M."/>
            <person name="Kanazawa T."/>
            <person name="Kawai Y."/>
            <person name="Kawashima T."/>
            <person name="Kennedy M."/>
            <person name="Kinose K."/>
            <person name="Kinoshita T."/>
            <person name="Kohara Y."/>
            <person name="Koide E."/>
            <person name="Komatsu K."/>
            <person name="Kopischke S."/>
            <person name="Kubo M."/>
            <person name="Kyozuka J."/>
            <person name="Lagercrantz U."/>
            <person name="Lin S.S."/>
            <person name="Lindquist E."/>
            <person name="Lipzen A.M."/>
            <person name="Lu C.W."/>
            <person name="De Luna E."/>
            <person name="Martienssen R.A."/>
            <person name="Minamino N."/>
            <person name="Mizutani M."/>
            <person name="Mizutani M."/>
            <person name="Mochizuki N."/>
            <person name="Monte I."/>
            <person name="Mosher R."/>
            <person name="Nagasaki H."/>
            <person name="Nakagami H."/>
            <person name="Naramoto S."/>
            <person name="Nishitani K."/>
            <person name="Ohtani M."/>
            <person name="Okamoto T."/>
            <person name="Okumura M."/>
            <person name="Phillips J."/>
            <person name="Pollak B."/>
            <person name="Reinders A."/>
            <person name="Rovekamp M."/>
            <person name="Sano R."/>
            <person name="Sawa S."/>
            <person name="Schmid M.W."/>
            <person name="Shirakawa M."/>
            <person name="Solano R."/>
            <person name="Spunde A."/>
            <person name="Suetsugu N."/>
            <person name="Sugano S."/>
            <person name="Sugiyama A."/>
            <person name="Sun R."/>
            <person name="Suzuki Y."/>
            <person name="Takenaka M."/>
            <person name="Takezawa D."/>
            <person name="Tomogane H."/>
            <person name="Tsuzuki M."/>
            <person name="Ueda T."/>
            <person name="Umeda M."/>
            <person name="Ward J.M."/>
            <person name="Watanabe Y."/>
            <person name="Yazaki K."/>
            <person name="Yokoyama R."/>
            <person name="Yoshitake Y."/>
            <person name="Yotsui I."/>
            <person name="Zachgo S."/>
            <person name="Schmutz J."/>
        </authorList>
    </citation>
    <scope>NUCLEOTIDE SEQUENCE [LARGE SCALE GENOMIC DNA]</scope>
    <source>
        <strain evidence="2">Tak-1</strain>
    </source>
</reference>
<proteinExistence type="predicted"/>
<name>A0A2R6WB26_MARPO</name>
<dbReference type="AlphaFoldDB" id="A0A2R6WB26"/>
<evidence type="ECO:0000313" key="1">
    <source>
        <dbReference type="EMBL" id="PTQ31054.1"/>
    </source>
</evidence>